<comment type="caution">
    <text evidence="4">The sequence shown here is derived from an EMBL/GenBank/DDBJ whole genome shotgun (WGS) entry which is preliminary data.</text>
</comment>
<organism evidence="4 5">
    <name type="scientific">Flavilitoribacter nigricans (strain ATCC 23147 / DSM 23189 / NBRC 102662 / NCIMB 1420 / SS-2)</name>
    <name type="common">Lewinella nigricans</name>
    <dbReference type="NCBI Taxonomy" id="1122177"/>
    <lineage>
        <taxon>Bacteria</taxon>
        <taxon>Pseudomonadati</taxon>
        <taxon>Bacteroidota</taxon>
        <taxon>Saprospiria</taxon>
        <taxon>Saprospirales</taxon>
        <taxon>Lewinellaceae</taxon>
        <taxon>Flavilitoribacter</taxon>
    </lineage>
</organism>
<name>A0A2D0MZK3_FLAN2</name>
<evidence type="ECO:0000256" key="1">
    <source>
        <dbReference type="ARBA" id="ARBA00023122"/>
    </source>
</evidence>
<dbReference type="SUPFAM" id="SSF54631">
    <property type="entry name" value="CBS-domain pair"/>
    <property type="match status" value="1"/>
</dbReference>
<feature type="domain" description="CBS" evidence="3">
    <location>
        <begin position="90"/>
        <end position="145"/>
    </location>
</feature>
<proteinExistence type="predicted"/>
<dbReference type="AlphaFoldDB" id="A0A2D0MZK3"/>
<sequence length="148" mass="16717">MTVMDIKAPVSTIMTTDLVTVAPEDKLAEVKNAFDNFRIHHLLVVDSEENLVGIISKTDLLHFLDFIDKDSNEPYLTELRLKNYRAEEIMVREPFTVSESDTIKAVLEVFKENLFHALPITRAGKLTGIVTTHDVIKALLEKHALLTS</sequence>
<dbReference type="EMBL" id="PDUD01000050">
    <property type="protein sequence ID" value="PHN01704.1"/>
    <property type="molecule type" value="Genomic_DNA"/>
</dbReference>
<dbReference type="InterPro" id="IPR000644">
    <property type="entry name" value="CBS_dom"/>
</dbReference>
<dbReference type="PROSITE" id="PS51371">
    <property type="entry name" value="CBS"/>
    <property type="match status" value="2"/>
</dbReference>
<keyword evidence="5" id="KW-1185">Reference proteome</keyword>
<dbReference type="PANTHER" id="PTHR43080:SF2">
    <property type="entry name" value="CBS DOMAIN-CONTAINING PROTEIN"/>
    <property type="match status" value="1"/>
</dbReference>
<keyword evidence="1 2" id="KW-0129">CBS domain</keyword>
<evidence type="ECO:0000313" key="5">
    <source>
        <dbReference type="Proteomes" id="UP000223913"/>
    </source>
</evidence>
<feature type="domain" description="CBS" evidence="3">
    <location>
        <begin position="14"/>
        <end position="71"/>
    </location>
</feature>
<evidence type="ECO:0000259" key="3">
    <source>
        <dbReference type="PROSITE" id="PS51371"/>
    </source>
</evidence>
<gene>
    <name evidence="4" type="ORF">CRP01_35750</name>
</gene>
<dbReference type="PANTHER" id="PTHR43080">
    <property type="entry name" value="CBS DOMAIN-CONTAINING PROTEIN CBSX3, MITOCHONDRIAL"/>
    <property type="match status" value="1"/>
</dbReference>
<evidence type="ECO:0000256" key="2">
    <source>
        <dbReference type="PROSITE-ProRule" id="PRU00703"/>
    </source>
</evidence>
<dbReference type="Gene3D" id="3.10.580.10">
    <property type="entry name" value="CBS-domain"/>
    <property type="match status" value="2"/>
</dbReference>
<dbReference type="Proteomes" id="UP000223913">
    <property type="component" value="Unassembled WGS sequence"/>
</dbReference>
<dbReference type="SMART" id="SM00116">
    <property type="entry name" value="CBS"/>
    <property type="match status" value="2"/>
</dbReference>
<dbReference type="InterPro" id="IPR046342">
    <property type="entry name" value="CBS_dom_sf"/>
</dbReference>
<dbReference type="Pfam" id="PF00571">
    <property type="entry name" value="CBS"/>
    <property type="match status" value="2"/>
</dbReference>
<protein>
    <submittedName>
        <fullName evidence="4">CBS domain-containing protein</fullName>
    </submittedName>
</protein>
<accession>A0A2D0MZK3</accession>
<dbReference type="InterPro" id="IPR051257">
    <property type="entry name" value="Diverse_CBS-Domain"/>
</dbReference>
<evidence type="ECO:0000313" key="4">
    <source>
        <dbReference type="EMBL" id="PHN01704.1"/>
    </source>
</evidence>
<reference evidence="4 5" key="1">
    <citation type="submission" date="2017-10" db="EMBL/GenBank/DDBJ databases">
        <title>The draft genome sequence of Lewinella nigricans NBRC 102662.</title>
        <authorList>
            <person name="Wang K."/>
        </authorList>
    </citation>
    <scope>NUCLEOTIDE SEQUENCE [LARGE SCALE GENOMIC DNA]</scope>
    <source>
        <strain evidence="4 5">NBRC 102662</strain>
    </source>
</reference>
<dbReference type="OrthoDB" id="1119899at2"/>